<dbReference type="GO" id="GO:0030488">
    <property type="term" value="P:tRNA methylation"/>
    <property type="evidence" value="ECO:0007669"/>
    <property type="project" value="InterPro"/>
</dbReference>
<dbReference type="InterPro" id="IPR001537">
    <property type="entry name" value="SpoU_MeTrfase"/>
</dbReference>
<evidence type="ECO:0000313" key="5">
    <source>
        <dbReference type="Proteomes" id="UP000308549"/>
    </source>
</evidence>
<keyword evidence="5" id="KW-1185">Reference proteome</keyword>
<organism evidence="4 5">
    <name type="scientific">Salinomyces thailandicus</name>
    <dbReference type="NCBI Taxonomy" id="706561"/>
    <lineage>
        <taxon>Eukaryota</taxon>
        <taxon>Fungi</taxon>
        <taxon>Dikarya</taxon>
        <taxon>Ascomycota</taxon>
        <taxon>Pezizomycotina</taxon>
        <taxon>Dothideomycetes</taxon>
        <taxon>Dothideomycetidae</taxon>
        <taxon>Mycosphaerellales</taxon>
        <taxon>Teratosphaeriaceae</taxon>
        <taxon>Salinomyces</taxon>
    </lineage>
</organism>
<comment type="caution">
    <text evidence="4">The sequence shown here is derived from an EMBL/GenBank/DDBJ whole genome shotgun (WGS) entry which is preliminary data.</text>
</comment>
<accession>A0A4U0TNG3</accession>
<feature type="domain" description="tRNA/rRNA methyltransferase SpoU type" evidence="3">
    <location>
        <begin position="928"/>
        <end position="1072"/>
    </location>
</feature>
<keyword evidence="2" id="KW-0808">Transferase</keyword>
<dbReference type="PANTHER" id="PTHR12029">
    <property type="entry name" value="RNA METHYLTRANSFERASE"/>
    <property type="match status" value="1"/>
</dbReference>
<dbReference type="CDD" id="cd18091">
    <property type="entry name" value="SpoU-like_TRM3-like"/>
    <property type="match status" value="1"/>
</dbReference>
<dbReference type="SUPFAM" id="SSF75217">
    <property type="entry name" value="alpha/beta knot"/>
    <property type="match status" value="1"/>
</dbReference>
<dbReference type="Proteomes" id="UP000308549">
    <property type="component" value="Unassembled WGS sequence"/>
</dbReference>
<evidence type="ECO:0000259" key="3">
    <source>
        <dbReference type="Pfam" id="PF00588"/>
    </source>
</evidence>
<reference evidence="4 5" key="1">
    <citation type="submission" date="2017-03" db="EMBL/GenBank/DDBJ databases">
        <title>Genomes of endolithic fungi from Antarctica.</title>
        <authorList>
            <person name="Coleine C."/>
            <person name="Masonjones S."/>
            <person name="Stajich J.E."/>
        </authorList>
    </citation>
    <scope>NUCLEOTIDE SEQUENCE [LARGE SCALE GENOMIC DNA]</scope>
    <source>
        <strain evidence="4 5">CCFEE 6315</strain>
    </source>
</reference>
<dbReference type="AlphaFoldDB" id="A0A4U0TNG3"/>
<dbReference type="GO" id="GO:0016423">
    <property type="term" value="F:tRNA (guanine) methyltransferase activity"/>
    <property type="evidence" value="ECO:0007669"/>
    <property type="project" value="InterPro"/>
</dbReference>
<name>A0A4U0TNG3_9PEZI</name>
<dbReference type="OrthoDB" id="241340at2759"/>
<dbReference type="InterPro" id="IPR029026">
    <property type="entry name" value="tRNA_m1G_MTases_N"/>
</dbReference>
<keyword evidence="1" id="KW-0489">Methyltransferase</keyword>
<dbReference type="InterPro" id="IPR045330">
    <property type="entry name" value="TRM3/TARBP1"/>
</dbReference>
<dbReference type="GO" id="GO:0003723">
    <property type="term" value="F:RNA binding"/>
    <property type="evidence" value="ECO:0007669"/>
    <property type="project" value="InterPro"/>
</dbReference>
<sequence length="1080" mass="120242">MTVDSGQSLIARTLLRHVPEGERADVVREAIGLLGQDGSADIDLTTALLAEHPDPGLQQEYVARLVALVEAGHVDQVLPPVARDAELRGLLFEHITERLALLVSSLRASRKGIFPVPIDGGSIFPKPGTVSSDDENPAPNLDALQRLLAFIKRSYPVKSEAVPNEDAILDQFERYCVVFETVLLGRYLNQVLGCQADLHDLSSGHSAVNPKWLYTLLASALTPQVQESIRKFVGHWIVQSSFQPDCSGDFTSLFRDTILPWATQGSLFTASLKTEDGRLRCSHGERLAQYIARLLQRANGETSQLIDTLLDVLARSRRGSFPYASVYVLEGLAKALETTQDLEMQPIQLERLADVSTTLALPEVARDYIHVRCIKLCADSTLYSADSLRNPCVVASTQRWHELQAELSQPRKKSSLATLGAIAAWRSPQSVRDIKEAQSLEKLSALRKRLGQTSRIEPSAAQAALDDIWSDIEYLEYPKRLLLDFPSLLLDLQLVHLAGRSDSLATLIGKITQKIRDLSQTKVYLLPALVCALRKVVLIDPHAARLLPLQEIIVQYAERVPEPTVDLQLEVATTDLIRAVDPGVSIFGYEHYFGRPISLGMAAMLDLTSRLKDVNAGLTSSIYDHLVQRWVKQRLPLPVVSAWKSTLQLQVMLLCCEQFVPTSGSVGLVQRLDDLHRMLSIEPLPRYRYVLSWIIARIYSRRKDLRPRILGELATRDHHSNPKYLASLMKIAVMIAKLDDSGKDFALELAAKFLPLASSSKVVIRHEAQWQVPLLMDLAKTNAWAEICENTMFVALDEYIRSLDRFEQPPLERQLDHFDPVKDNNLTNLAQGAWTQIGIDGRSLCDRQDFEEMYRQDEATSTQNCITLGAPIRLAVTQLQNVAPPAKAEKEQLTVPPPESRVIQTKGTAYLESGLDPSDEHKRHRNDIIVVASLVSNPHNLGGLSRVSEIFAASELHLQNHHVTTDRDFTTVAVSSHLHFPIVQLSAPNVPEYLASKRDEGWKVVGIEQTDRSVLLGSPACKLPKKVVLVIGSEKEGIPALVLGECDMLVEIPQQGITRSLNVQTAAAIVLYEYTRQHRW</sequence>
<proteinExistence type="predicted"/>
<dbReference type="Gene3D" id="3.40.1280.10">
    <property type="match status" value="1"/>
</dbReference>
<protein>
    <recommendedName>
        <fullName evidence="3">tRNA/rRNA methyltransferase SpoU type domain-containing protein</fullName>
    </recommendedName>
</protein>
<dbReference type="PANTHER" id="PTHR12029:SF11">
    <property type="entry name" value="METHYLTRANSFERASE TARBP1-RELATED"/>
    <property type="match status" value="1"/>
</dbReference>
<evidence type="ECO:0000256" key="1">
    <source>
        <dbReference type="ARBA" id="ARBA00022603"/>
    </source>
</evidence>
<dbReference type="Pfam" id="PF00588">
    <property type="entry name" value="SpoU_methylase"/>
    <property type="match status" value="1"/>
</dbReference>
<dbReference type="InterPro" id="IPR029028">
    <property type="entry name" value="Alpha/beta_knot_MTases"/>
</dbReference>
<dbReference type="EMBL" id="NAJL01000054">
    <property type="protein sequence ID" value="TKA23524.1"/>
    <property type="molecule type" value="Genomic_DNA"/>
</dbReference>
<gene>
    <name evidence="4" type="ORF">B0A50_07102</name>
</gene>
<dbReference type="InterPro" id="IPR044748">
    <property type="entry name" value="Trm3/TARBP1_C"/>
</dbReference>
<evidence type="ECO:0000313" key="4">
    <source>
        <dbReference type="EMBL" id="TKA23524.1"/>
    </source>
</evidence>
<evidence type="ECO:0000256" key="2">
    <source>
        <dbReference type="ARBA" id="ARBA00022679"/>
    </source>
</evidence>